<name>A0ACC3CTX5_9PEZI</name>
<sequence>MWINSEATQPFAFNVYVGGVNAISGEAMIETEETAKRRSARLTEKKPIQDYIVPPNQLWLDGIANADGTVRQFVAMTKGSDYSVEAQVTGQDLICGLQFEIIPQYTMKRVSTPAPHVG</sequence>
<organism evidence="1 2">
    <name type="scientific">Coniosporium uncinatum</name>
    <dbReference type="NCBI Taxonomy" id="93489"/>
    <lineage>
        <taxon>Eukaryota</taxon>
        <taxon>Fungi</taxon>
        <taxon>Dikarya</taxon>
        <taxon>Ascomycota</taxon>
        <taxon>Pezizomycotina</taxon>
        <taxon>Dothideomycetes</taxon>
        <taxon>Dothideomycetes incertae sedis</taxon>
        <taxon>Coniosporium</taxon>
    </lineage>
</organism>
<accession>A0ACC3CTX5</accession>
<evidence type="ECO:0000313" key="2">
    <source>
        <dbReference type="Proteomes" id="UP001186974"/>
    </source>
</evidence>
<evidence type="ECO:0000313" key="1">
    <source>
        <dbReference type="EMBL" id="KAK3044758.1"/>
    </source>
</evidence>
<keyword evidence="2" id="KW-1185">Reference proteome</keyword>
<dbReference type="Proteomes" id="UP001186974">
    <property type="component" value="Unassembled WGS sequence"/>
</dbReference>
<gene>
    <name evidence="1" type="ORF">LTS18_000440</name>
</gene>
<protein>
    <submittedName>
        <fullName evidence="1">Uncharacterized protein</fullName>
    </submittedName>
</protein>
<comment type="caution">
    <text evidence="1">The sequence shown here is derived from an EMBL/GenBank/DDBJ whole genome shotgun (WGS) entry which is preliminary data.</text>
</comment>
<dbReference type="EMBL" id="JAWDJW010011510">
    <property type="protein sequence ID" value="KAK3044758.1"/>
    <property type="molecule type" value="Genomic_DNA"/>
</dbReference>
<feature type="non-terminal residue" evidence="1">
    <location>
        <position position="118"/>
    </location>
</feature>
<reference evidence="1" key="1">
    <citation type="submission" date="2024-09" db="EMBL/GenBank/DDBJ databases">
        <title>Black Yeasts Isolated from many extreme environments.</title>
        <authorList>
            <person name="Coleine C."/>
            <person name="Stajich J.E."/>
            <person name="Selbmann L."/>
        </authorList>
    </citation>
    <scope>NUCLEOTIDE SEQUENCE</scope>
    <source>
        <strain evidence="1">CCFEE 5737</strain>
    </source>
</reference>
<proteinExistence type="predicted"/>